<dbReference type="STRING" id="293826.Amet_2398"/>
<reference evidence="2" key="1">
    <citation type="journal article" date="2016" name="Genome Announc.">
        <title>Complete genome sequence of Alkaliphilus metalliredigens strain QYMF, an alkaliphilic and metal-reducing bacterium isolated from borax-contaminated leachate ponds.</title>
        <authorList>
            <person name="Hwang C."/>
            <person name="Copeland A."/>
            <person name="Lucas S."/>
            <person name="Lapidus A."/>
            <person name="Barry K."/>
            <person name="Detter J.C."/>
            <person name="Glavina Del Rio T."/>
            <person name="Hammon N."/>
            <person name="Israni S."/>
            <person name="Dalin E."/>
            <person name="Tice H."/>
            <person name="Pitluck S."/>
            <person name="Chertkov O."/>
            <person name="Brettin T."/>
            <person name="Bruce D."/>
            <person name="Han C."/>
            <person name="Schmutz J."/>
            <person name="Larimer F."/>
            <person name="Land M.L."/>
            <person name="Hauser L."/>
            <person name="Kyrpides N."/>
            <person name="Mikhailova N."/>
            <person name="Ye Q."/>
            <person name="Zhou J."/>
            <person name="Richardson P."/>
            <person name="Fields M.W."/>
        </authorList>
    </citation>
    <scope>NUCLEOTIDE SEQUENCE [LARGE SCALE GENOMIC DNA]</scope>
    <source>
        <strain evidence="2">QYMF</strain>
    </source>
</reference>
<name>A6TQT4_ALKMQ</name>
<dbReference type="KEGG" id="amt:Amet_2398"/>
<dbReference type="EMBL" id="CP000724">
    <property type="protein sequence ID" value="ABR48552.1"/>
    <property type="molecule type" value="Genomic_DNA"/>
</dbReference>
<protein>
    <submittedName>
        <fullName evidence="1">Uncharacterized protein</fullName>
    </submittedName>
</protein>
<dbReference type="Proteomes" id="UP000001572">
    <property type="component" value="Chromosome"/>
</dbReference>
<dbReference type="eggNOG" id="COG3935">
    <property type="taxonomic scope" value="Bacteria"/>
</dbReference>
<dbReference type="RefSeq" id="WP_012063527.1">
    <property type="nucleotide sequence ID" value="NC_009633.1"/>
</dbReference>
<keyword evidence="2" id="KW-1185">Reference proteome</keyword>
<evidence type="ECO:0000313" key="2">
    <source>
        <dbReference type="Proteomes" id="UP000001572"/>
    </source>
</evidence>
<organism evidence="1 2">
    <name type="scientific">Alkaliphilus metalliredigens (strain QYMF)</name>
    <dbReference type="NCBI Taxonomy" id="293826"/>
    <lineage>
        <taxon>Bacteria</taxon>
        <taxon>Bacillati</taxon>
        <taxon>Bacillota</taxon>
        <taxon>Clostridia</taxon>
        <taxon>Peptostreptococcales</taxon>
        <taxon>Natronincolaceae</taxon>
        <taxon>Alkaliphilus</taxon>
    </lineage>
</organism>
<evidence type="ECO:0000313" key="1">
    <source>
        <dbReference type="EMBL" id="ABR48552.1"/>
    </source>
</evidence>
<dbReference type="AlphaFoldDB" id="A6TQT4"/>
<accession>A6TQT4</accession>
<gene>
    <name evidence="1" type="ordered locus">Amet_2398</name>
</gene>
<sequence length="123" mass="14173">MPKVTKATKKRQGLMRSRWKSNPDITVFERLFAMAEASDFLSGRNGKWTNCNFDWLLNEDNMIKTLEGSYENKESPKSKVNNREALKTKFHLAESRGKGYSNNDLENMLLNKNKQGVVKNNVT</sequence>
<proteinExistence type="predicted"/>
<dbReference type="HOGENOM" id="CLU_2010433_0_0_9"/>